<dbReference type="Pfam" id="PF00122">
    <property type="entry name" value="E1-E2_ATPase"/>
    <property type="match status" value="1"/>
</dbReference>
<dbReference type="Pfam" id="PF00702">
    <property type="entry name" value="Hydrolase"/>
    <property type="match status" value="1"/>
</dbReference>
<keyword evidence="8" id="KW-1278">Translocase</keyword>
<evidence type="ECO:0000256" key="9">
    <source>
        <dbReference type="ARBA" id="ARBA00022989"/>
    </source>
</evidence>
<evidence type="ECO:0000256" key="4">
    <source>
        <dbReference type="ARBA" id="ARBA00022692"/>
    </source>
</evidence>
<dbReference type="NCBIfam" id="TIGR01525">
    <property type="entry name" value="ATPase-IB_hvy"/>
    <property type="match status" value="1"/>
</dbReference>
<feature type="domain" description="HMA" evidence="12">
    <location>
        <begin position="77"/>
        <end position="143"/>
    </location>
</feature>
<dbReference type="InterPro" id="IPR023214">
    <property type="entry name" value="HAD_sf"/>
</dbReference>
<comment type="similarity">
    <text evidence="2">Belongs to the cation transport ATPase (P-type) (TC 3.A.3) family. Type IB subfamily.</text>
</comment>
<dbReference type="SUPFAM" id="SSF81665">
    <property type="entry name" value="Calcium ATPase, transmembrane domain M"/>
    <property type="match status" value="1"/>
</dbReference>
<evidence type="ECO:0000313" key="13">
    <source>
        <dbReference type="EMBL" id="SUZ88911.1"/>
    </source>
</evidence>
<dbReference type="InterPro" id="IPR023298">
    <property type="entry name" value="ATPase_P-typ_TM_dom_sf"/>
</dbReference>
<accession>A0A381RBB6</accession>
<keyword evidence="9 11" id="KW-1133">Transmembrane helix</keyword>
<dbReference type="PRINTS" id="PR00119">
    <property type="entry name" value="CATATPASE"/>
</dbReference>
<dbReference type="Gene3D" id="2.70.150.10">
    <property type="entry name" value="Calcium-transporting ATPase, cytoplasmic transduction domain A"/>
    <property type="match status" value="1"/>
</dbReference>
<evidence type="ECO:0000256" key="3">
    <source>
        <dbReference type="ARBA" id="ARBA00022448"/>
    </source>
</evidence>
<comment type="subcellular location">
    <subcellularLocation>
        <location evidence="1">Endomembrane system</location>
        <topology evidence="1">Multi-pass membrane protein</topology>
    </subcellularLocation>
</comment>
<dbReference type="InterPro" id="IPR017969">
    <property type="entry name" value="Heavy-metal-associated_CS"/>
</dbReference>
<dbReference type="GO" id="GO:0016020">
    <property type="term" value="C:membrane"/>
    <property type="evidence" value="ECO:0007669"/>
    <property type="project" value="InterPro"/>
</dbReference>
<dbReference type="GO" id="GO:0005524">
    <property type="term" value="F:ATP binding"/>
    <property type="evidence" value="ECO:0007669"/>
    <property type="project" value="UniProtKB-KW"/>
</dbReference>
<dbReference type="Gene3D" id="3.40.50.1000">
    <property type="entry name" value="HAD superfamily/HAD-like"/>
    <property type="match status" value="1"/>
</dbReference>
<dbReference type="PANTHER" id="PTHR43520:SF8">
    <property type="entry name" value="P-TYPE CU(+) TRANSPORTER"/>
    <property type="match status" value="1"/>
</dbReference>
<dbReference type="InterPro" id="IPR036163">
    <property type="entry name" value="HMA_dom_sf"/>
</dbReference>
<evidence type="ECO:0000256" key="10">
    <source>
        <dbReference type="ARBA" id="ARBA00023136"/>
    </source>
</evidence>
<evidence type="ECO:0000256" key="5">
    <source>
        <dbReference type="ARBA" id="ARBA00022723"/>
    </source>
</evidence>
<keyword evidence="5" id="KW-0479">Metal-binding</keyword>
<proteinExistence type="inferred from homology"/>
<dbReference type="EMBL" id="UINC01001793">
    <property type="protein sequence ID" value="SUZ88911.1"/>
    <property type="molecule type" value="Genomic_DNA"/>
</dbReference>
<dbReference type="CDD" id="cd02094">
    <property type="entry name" value="P-type_ATPase_Cu-like"/>
    <property type="match status" value="1"/>
</dbReference>
<evidence type="ECO:0000259" key="12">
    <source>
        <dbReference type="PROSITE" id="PS50846"/>
    </source>
</evidence>
<feature type="non-terminal residue" evidence="13">
    <location>
        <position position="1"/>
    </location>
</feature>
<dbReference type="SFLD" id="SFLDG00002">
    <property type="entry name" value="C1.7:_P-type_atpase_like"/>
    <property type="match status" value="1"/>
</dbReference>
<dbReference type="SFLD" id="SFLDF00027">
    <property type="entry name" value="p-type_atpase"/>
    <property type="match status" value="1"/>
</dbReference>
<dbReference type="CDD" id="cd00371">
    <property type="entry name" value="HMA"/>
    <property type="match status" value="2"/>
</dbReference>
<dbReference type="SUPFAM" id="SSF55008">
    <property type="entry name" value="HMA, heavy metal-associated domain"/>
    <property type="match status" value="2"/>
</dbReference>
<dbReference type="SUPFAM" id="SSF56784">
    <property type="entry name" value="HAD-like"/>
    <property type="match status" value="1"/>
</dbReference>
<feature type="transmembrane region" description="Helical" evidence="11">
    <location>
        <begin position="408"/>
        <end position="430"/>
    </location>
</feature>
<feature type="transmembrane region" description="Helical" evidence="11">
    <location>
        <begin position="223"/>
        <end position="243"/>
    </location>
</feature>
<dbReference type="PROSITE" id="PS01047">
    <property type="entry name" value="HMA_1"/>
    <property type="match status" value="2"/>
</dbReference>
<gene>
    <name evidence="13" type="ORF">METZ01_LOCUS41765</name>
</gene>
<evidence type="ECO:0000256" key="1">
    <source>
        <dbReference type="ARBA" id="ARBA00004127"/>
    </source>
</evidence>
<dbReference type="GO" id="GO:0055070">
    <property type="term" value="P:copper ion homeostasis"/>
    <property type="evidence" value="ECO:0007669"/>
    <property type="project" value="TreeGrafter"/>
</dbReference>
<keyword evidence="7" id="KW-0067">ATP-binding</keyword>
<keyword evidence="3" id="KW-0813">Transport</keyword>
<evidence type="ECO:0000256" key="2">
    <source>
        <dbReference type="ARBA" id="ARBA00006024"/>
    </source>
</evidence>
<dbReference type="SFLD" id="SFLDS00003">
    <property type="entry name" value="Haloacid_Dehalogenase"/>
    <property type="match status" value="1"/>
</dbReference>
<dbReference type="FunFam" id="3.30.70.100:FF:000001">
    <property type="entry name" value="ATPase copper transporting beta"/>
    <property type="match status" value="1"/>
</dbReference>
<feature type="transmembrane region" description="Helical" evidence="11">
    <location>
        <begin position="436"/>
        <end position="456"/>
    </location>
</feature>
<dbReference type="GO" id="GO:0043682">
    <property type="term" value="F:P-type divalent copper transporter activity"/>
    <property type="evidence" value="ECO:0007669"/>
    <property type="project" value="TreeGrafter"/>
</dbReference>
<sequence>VNKQNTASRELPLAIEGMTCSGCAVRLEESLRGTPGVRDAVVNLSLERAAVVIDDESTDLDHVIQAVREAGFEVGREVLKFVVTGMTCSACAQRVEETLLNTAGVIRADVNLVLERASVTIAARVTDEEQLVNAVNLAGYGLVSVAEENVDQSEVKLRRDRRDVIAASLLTLPLVAQMLLQFMGYNELHLLPAIEVLLATPIQFVLGLRFYRAALNALRSRSTNMDVLVVLGTTAAYVYSWYLLITLGEEAEGQLFFEASAVVITLVLLGKYLEAKAKRATSEAVRALMSLRPETALVKTATGVLEERPIAAVRVGDVVVCRPGDRVAVDGRVVQGEAEVDESLITGESVPQLKSQGDSVTGGSININGVLEIETLTVGDDSTLQTIVRLVESAQLGKTRVQNLVDRITVWFVPLVLILAGITLAGRFLLYGDLEVALLAAVSVLVIACPCALGLATPTAIMTGTGAAARAGILIRDVSTLEEAQVLKRIVFDKTGTLTLGQPRVRQVTALAGSDERGVIEIAAAIQQNSEHPLAKALCTAAEEQGISTRPSDGFVNRVGQGVEGQVAGTHYLCGNDAMLREAGLIVPSIQDLNETDTKVWLADSTQVLGAFSIYDALRAEAAEAVEQLLGMDIEPVIVSGDAQAVVQSVADEVGIVEAYGGVSPEGKAQMLSDWIEQGISVGMVGDGVNDSPALAVASVGFAMGSGTDVAMETAAITLMRSDPRLVPGAIDASQRTFRKIKQNLFWAFVYNIVAMPLAMAGALTPTIAGAAMALSSVSVVANSLLLRSWRPNV</sequence>
<feature type="transmembrane region" description="Helical" evidence="11">
    <location>
        <begin position="745"/>
        <end position="762"/>
    </location>
</feature>
<dbReference type="NCBIfam" id="TIGR01494">
    <property type="entry name" value="ATPase_P-type"/>
    <property type="match status" value="1"/>
</dbReference>
<dbReference type="Pfam" id="PF00403">
    <property type="entry name" value="HMA"/>
    <property type="match status" value="2"/>
</dbReference>
<dbReference type="InterPro" id="IPR001757">
    <property type="entry name" value="P_typ_ATPase"/>
</dbReference>
<evidence type="ECO:0000256" key="6">
    <source>
        <dbReference type="ARBA" id="ARBA00022741"/>
    </source>
</evidence>
<dbReference type="InterPro" id="IPR023299">
    <property type="entry name" value="ATPase_P-typ_cyto_dom_N"/>
</dbReference>
<dbReference type="InterPro" id="IPR044492">
    <property type="entry name" value="P_typ_ATPase_HD_dom"/>
</dbReference>
<protein>
    <recommendedName>
        <fullName evidence="12">HMA domain-containing protein</fullName>
    </recommendedName>
</protein>
<dbReference type="FunFam" id="2.70.150.10:FF:000002">
    <property type="entry name" value="Copper-transporting ATPase 1, putative"/>
    <property type="match status" value="1"/>
</dbReference>
<keyword evidence="4 11" id="KW-0812">Transmembrane</keyword>
<dbReference type="Gene3D" id="3.40.1110.10">
    <property type="entry name" value="Calcium-transporting ATPase, cytoplasmic domain N"/>
    <property type="match status" value="1"/>
</dbReference>
<dbReference type="GO" id="GO:0005507">
    <property type="term" value="F:copper ion binding"/>
    <property type="evidence" value="ECO:0007669"/>
    <property type="project" value="TreeGrafter"/>
</dbReference>
<feature type="domain" description="HMA" evidence="12">
    <location>
        <begin position="9"/>
        <end position="75"/>
    </location>
</feature>
<dbReference type="Gene3D" id="3.30.70.100">
    <property type="match status" value="2"/>
</dbReference>
<dbReference type="PROSITE" id="PS50846">
    <property type="entry name" value="HMA_2"/>
    <property type="match status" value="2"/>
</dbReference>
<feature type="transmembrane region" description="Helical" evidence="11">
    <location>
        <begin position="768"/>
        <end position="787"/>
    </location>
</feature>
<dbReference type="InterPro" id="IPR008250">
    <property type="entry name" value="ATPase_P-typ_transduc_dom_A_sf"/>
</dbReference>
<organism evidence="13">
    <name type="scientific">marine metagenome</name>
    <dbReference type="NCBI Taxonomy" id="408172"/>
    <lineage>
        <taxon>unclassified sequences</taxon>
        <taxon>metagenomes</taxon>
        <taxon>ecological metagenomes</taxon>
    </lineage>
</organism>
<dbReference type="GO" id="GO:0016887">
    <property type="term" value="F:ATP hydrolysis activity"/>
    <property type="evidence" value="ECO:0007669"/>
    <property type="project" value="InterPro"/>
</dbReference>
<dbReference type="NCBIfam" id="TIGR01511">
    <property type="entry name" value="ATPase-IB1_Cu"/>
    <property type="match status" value="1"/>
</dbReference>
<dbReference type="InterPro" id="IPR059000">
    <property type="entry name" value="ATPase_P-type_domA"/>
</dbReference>
<dbReference type="InterPro" id="IPR036412">
    <property type="entry name" value="HAD-like_sf"/>
</dbReference>
<evidence type="ECO:0000256" key="8">
    <source>
        <dbReference type="ARBA" id="ARBA00022967"/>
    </source>
</evidence>
<dbReference type="PANTHER" id="PTHR43520">
    <property type="entry name" value="ATP7, ISOFORM B"/>
    <property type="match status" value="1"/>
</dbReference>
<evidence type="ECO:0000256" key="11">
    <source>
        <dbReference type="SAM" id="Phobius"/>
    </source>
</evidence>
<feature type="transmembrane region" description="Helical" evidence="11">
    <location>
        <begin position="164"/>
        <end position="184"/>
    </location>
</feature>
<keyword evidence="6" id="KW-0547">Nucleotide-binding</keyword>
<feature type="transmembrane region" description="Helical" evidence="11">
    <location>
        <begin position="255"/>
        <end position="273"/>
    </location>
</feature>
<dbReference type="InterPro" id="IPR018303">
    <property type="entry name" value="ATPase_P-typ_P_site"/>
</dbReference>
<reference evidence="13" key="1">
    <citation type="submission" date="2018-05" db="EMBL/GenBank/DDBJ databases">
        <authorList>
            <person name="Lanie J.A."/>
            <person name="Ng W.-L."/>
            <person name="Kazmierczak K.M."/>
            <person name="Andrzejewski T.M."/>
            <person name="Davidsen T.M."/>
            <person name="Wayne K.J."/>
            <person name="Tettelin H."/>
            <person name="Glass J.I."/>
            <person name="Rusch D."/>
            <person name="Podicherti R."/>
            <person name="Tsui H.-C.T."/>
            <person name="Winkler M.E."/>
        </authorList>
    </citation>
    <scope>NUCLEOTIDE SEQUENCE</scope>
</reference>
<dbReference type="GO" id="GO:0012505">
    <property type="term" value="C:endomembrane system"/>
    <property type="evidence" value="ECO:0007669"/>
    <property type="project" value="UniProtKB-SubCell"/>
</dbReference>
<keyword evidence="10 11" id="KW-0472">Membrane</keyword>
<dbReference type="PROSITE" id="PS00154">
    <property type="entry name" value="ATPASE_E1_E2"/>
    <property type="match status" value="1"/>
</dbReference>
<dbReference type="AlphaFoldDB" id="A0A381RBB6"/>
<dbReference type="InterPro" id="IPR006121">
    <property type="entry name" value="HMA_dom"/>
</dbReference>
<evidence type="ECO:0000256" key="7">
    <source>
        <dbReference type="ARBA" id="ARBA00022840"/>
    </source>
</evidence>
<dbReference type="SUPFAM" id="SSF81653">
    <property type="entry name" value="Calcium ATPase, transduction domain A"/>
    <property type="match status" value="1"/>
</dbReference>
<feature type="transmembrane region" description="Helical" evidence="11">
    <location>
        <begin position="190"/>
        <end position="211"/>
    </location>
</feature>
<name>A0A381RBB6_9ZZZZ</name>
<dbReference type="InterPro" id="IPR027256">
    <property type="entry name" value="P-typ_ATPase_IB"/>
</dbReference>